<feature type="region of interest" description="Disordered" evidence="1">
    <location>
        <begin position="1"/>
        <end position="34"/>
    </location>
</feature>
<evidence type="ECO:0000313" key="3">
    <source>
        <dbReference type="Proteomes" id="UP001142055"/>
    </source>
</evidence>
<evidence type="ECO:0000256" key="1">
    <source>
        <dbReference type="SAM" id="MobiDB-lite"/>
    </source>
</evidence>
<feature type="region of interest" description="Disordered" evidence="1">
    <location>
        <begin position="154"/>
        <end position="175"/>
    </location>
</feature>
<keyword evidence="3" id="KW-1185">Reference proteome</keyword>
<dbReference type="EMBL" id="JAPWDV010000004">
    <property type="protein sequence ID" value="KAJ6216064.1"/>
    <property type="molecule type" value="Genomic_DNA"/>
</dbReference>
<gene>
    <name evidence="2" type="ORF">RDWZM_010564</name>
</gene>
<dbReference type="AlphaFoldDB" id="A0A9Q0LZB9"/>
<organism evidence="2 3">
    <name type="scientific">Blomia tropicalis</name>
    <name type="common">Mite</name>
    <dbReference type="NCBI Taxonomy" id="40697"/>
    <lineage>
        <taxon>Eukaryota</taxon>
        <taxon>Metazoa</taxon>
        <taxon>Ecdysozoa</taxon>
        <taxon>Arthropoda</taxon>
        <taxon>Chelicerata</taxon>
        <taxon>Arachnida</taxon>
        <taxon>Acari</taxon>
        <taxon>Acariformes</taxon>
        <taxon>Sarcoptiformes</taxon>
        <taxon>Astigmata</taxon>
        <taxon>Glycyphagoidea</taxon>
        <taxon>Echimyopodidae</taxon>
        <taxon>Blomia</taxon>
    </lineage>
</organism>
<reference evidence="2" key="1">
    <citation type="submission" date="2022-12" db="EMBL/GenBank/DDBJ databases">
        <title>Genome assemblies of Blomia tropicalis.</title>
        <authorList>
            <person name="Cui Y."/>
        </authorList>
    </citation>
    <scope>NUCLEOTIDE SEQUENCE</scope>
    <source>
        <tissue evidence="2">Adult mites</tissue>
    </source>
</reference>
<accession>A0A9Q0LZB9</accession>
<proteinExistence type="predicted"/>
<evidence type="ECO:0000313" key="2">
    <source>
        <dbReference type="EMBL" id="KAJ6216064.1"/>
    </source>
</evidence>
<feature type="compositionally biased region" description="Basic residues" evidence="1">
    <location>
        <begin position="157"/>
        <end position="175"/>
    </location>
</feature>
<feature type="compositionally biased region" description="Basic residues" evidence="1">
    <location>
        <begin position="22"/>
        <end position="32"/>
    </location>
</feature>
<dbReference type="Proteomes" id="UP001142055">
    <property type="component" value="Chromosome 4"/>
</dbReference>
<sequence>MESIDFNEPSVSGHAPKIEKFKPKKSRKLRNKERKEQLLLERKLKRLTLDIDGSKEKRMHKKKVKKEVSNNKPHSGINASNPFGKPVISNIEEIKTKSDPSIQTNYNTNRYNDCEFRFNQSNSELSVIDQMRPIYNDEDQQSGNSNLENINIQNTHKASRKFKKNKAQKKKKSQKRILKKIVKRKERAMARLSEKTINLEMANALKKMKI</sequence>
<feature type="region of interest" description="Disordered" evidence="1">
    <location>
        <begin position="51"/>
        <end position="84"/>
    </location>
</feature>
<name>A0A9Q0LZB9_BLOTA</name>
<comment type="caution">
    <text evidence="2">The sequence shown here is derived from an EMBL/GenBank/DDBJ whole genome shotgun (WGS) entry which is preliminary data.</text>
</comment>
<protein>
    <submittedName>
        <fullName evidence="2">Uncharacterized protein</fullName>
    </submittedName>
</protein>